<protein>
    <submittedName>
        <fullName evidence="1">Uncharacterized protein</fullName>
    </submittedName>
</protein>
<name>A0A1H7U8K2_9GAMM</name>
<accession>A0A1H7U8K2</accession>
<dbReference type="STRING" id="641665.GCA_002104455_02259"/>
<dbReference type="EMBL" id="FOBI01000035">
    <property type="protein sequence ID" value="SEL93066.1"/>
    <property type="molecule type" value="Genomic_DNA"/>
</dbReference>
<evidence type="ECO:0000313" key="1">
    <source>
        <dbReference type="EMBL" id="SEL93066.1"/>
    </source>
</evidence>
<keyword evidence="2" id="KW-1185">Reference proteome</keyword>
<reference evidence="2" key="1">
    <citation type="submission" date="2016-10" db="EMBL/GenBank/DDBJ databases">
        <authorList>
            <person name="Varghese N."/>
            <person name="Submissions S."/>
        </authorList>
    </citation>
    <scope>NUCLEOTIDE SEQUENCE [LARGE SCALE GENOMIC DNA]</scope>
    <source>
        <strain evidence="2">CGMCC 1.9127</strain>
    </source>
</reference>
<dbReference type="AlphaFoldDB" id="A0A1H7U8K2"/>
<proteinExistence type="predicted"/>
<dbReference type="Proteomes" id="UP000199297">
    <property type="component" value="Unassembled WGS sequence"/>
</dbReference>
<organism evidence="1 2">
    <name type="scientific">Colwellia chukchiensis</name>
    <dbReference type="NCBI Taxonomy" id="641665"/>
    <lineage>
        <taxon>Bacteria</taxon>
        <taxon>Pseudomonadati</taxon>
        <taxon>Pseudomonadota</taxon>
        <taxon>Gammaproteobacteria</taxon>
        <taxon>Alteromonadales</taxon>
        <taxon>Colwelliaceae</taxon>
        <taxon>Colwellia</taxon>
    </lineage>
</organism>
<gene>
    <name evidence="1" type="ORF">SAMN05216262_1357</name>
</gene>
<sequence>MEKPVTKRISDNIPYYLKLCEAKGDSPDTIVNKAADWINSMRGVQPREYMTSTKLI</sequence>
<evidence type="ECO:0000313" key="2">
    <source>
        <dbReference type="Proteomes" id="UP000199297"/>
    </source>
</evidence>